<dbReference type="Pfam" id="PF13561">
    <property type="entry name" value="adh_short_C2"/>
    <property type="match status" value="1"/>
</dbReference>
<dbReference type="STRING" id="1121256.SAMN02746089_01866"/>
<dbReference type="Gene3D" id="3.40.50.720">
    <property type="entry name" value="NAD(P)-binding Rossmann-like Domain"/>
    <property type="match status" value="1"/>
</dbReference>
<evidence type="ECO:0000259" key="4">
    <source>
        <dbReference type="SMART" id="SM00822"/>
    </source>
</evidence>
<dbReference type="EMBL" id="FQVH01000021">
    <property type="protein sequence ID" value="SHF41055.1"/>
    <property type="molecule type" value="Genomic_DNA"/>
</dbReference>
<dbReference type="GO" id="GO:0008202">
    <property type="term" value="P:steroid metabolic process"/>
    <property type="evidence" value="ECO:0007669"/>
    <property type="project" value="UniProtKB-KW"/>
</dbReference>
<reference evidence="5 6" key="1">
    <citation type="submission" date="2016-11" db="EMBL/GenBank/DDBJ databases">
        <authorList>
            <person name="Jaros S."/>
            <person name="Januszkiewicz K."/>
            <person name="Wedrychowicz H."/>
        </authorList>
    </citation>
    <scope>NUCLEOTIDE SEQUENCE [LARGE SCALE GENOMIC DNA]</scope>
    <source>
        <strain evidence="5 6">DSM 17918</strain>
    </source>
</reference>
<gene>
    <name evidence="5" type="ORF">SAMN02746089_01866</name>
</gene>
<dbReference type="PRINTS" id="PR00080">
    <property type="entry name" value="SDRFAMILY"/>
</dbReference>
<keyword evidence="6" id="KW-1185">Reference proteome</keyword>
<dbReference type="InterPro" id="IPR057326">
    <property type="entry name" value="KR_dom"/>
</dbReference>
<keyword evidence="2" id="KW-0560">Oxidoreductase</keyword>
<proteinExistence type="inferred from homology"/>
<dbReference type="SMART" id="SM00822">
    <property type="entry name" value="PKS_KR"/>
    <property type="match status" value="1"/>
</dbReference>
<dbReference type="InterPro" id="IPR050259">
    <property type="entry name" value="SDR"/>
</dbReference>
<dbReference type="GO" id="GO:0032787">
    <property type="term" value="P:monocarboxylic acid metabolic process"/>
    <property type="evidence" value="ECO:0007669"/>
    <property type="project" value="UniProtKB-ARBA"/>
</dbReference>
<protein>
    <submittedName>
        <fullName evidence="5">3-oxoacyl-[acyl-carrier protein] reductase</fullName>
    </submittedName>
</protein>
<keyword evidence="3" id="KW-0753">Steroid metabolism</keyword>
<evidence type="ECO:0000256" key="2">
    <source>
        <dbReference type="ARBA" id="ARBA00023002"/>
    </source>
</evidence>
<dbReference type="AlphaFoldDB" id="A0A1M5BF69"/>
<accession>A0A1M5BF69</accession>
<dbReference type="PANTHER" id="PTHR42879:SF2">
    <property type="entry name" value="3-OXOACYL-[ACYL-CARRIER-PROTEIN] REDUCTASE FABG"/>
    <property type="match status" value="1"/>
</dbReference>
<evidence type="ECO:0000313" key="5">
    <source>
        <dbReference type="EMBL" id="SHF41055.1"/>
    </source>
</evidence>
<dbReference type="FunFam" id="3.40.50.720:FF:000173">
    <property type="entry name" value="3-oxoacyl-[acyl-carrier protein] reductase"/>
    <property type="match status" value="1"/>
</dbReference>
<dbReference type="Proteomes" id="UP000184088">
    <property type="component" value="Unassembled WGS sequence"/>
</dbReference>
<evidence type="ECO:0000313" key="6">
    <source>
        <dbReference type="Proteomes" id="UP000184088"/>
    </source>
</evidence>
<dbReference type="PANTHER" id="PTHR42879">
    <property type="entry name" value="3-OXOACYL-(ACYL-CARRIER-PROTEIN) REDUCTASE"/>
    <property type="match status" value="1"/>
</dbReference>
<dbReference type="PRINTS" id="PR00081">
    <property type="entry name" value="GDHRDH"/>
</dbReference>
<dbReference type="SUPFAM" id="SSF51735">
    <property type="entry name" value="NAD(P)-binding Rossmann-fold domains"/>
    <property type="match status" value="1"/>
</dbReference>
<keyword evidence="3" id="KW-0443">Lipid metabolism</keyword>
<organism evidence="5 6">
    <name type="scientific">Caldanaerobius fijiensis DSM 17918</name>
    <dbReference type="NCBI Taxonomy" id="1121256"/>
    <lineage>
        <taxon>Bacteria</taxon>
        <taxon>Bacillati</taxon>
        <taxon>Bacillota</taxon>
        <taxon>Clostridia</taxon>
        <taxon>Thermoanaerobacterales</taxon>
        <taxon>Thermoanaerobacteraceae</taxon>
        <taxon>Caldanaerobius</taxon>
    </lineage>
</organism>
<name>A0A1M5BF69_9THEO</name>
<dbReference type="NCBIfam" id="NF005559">
    <property type="entry name" value="PRK07231.1"/>
    <property type="match status" value="1"/>
</dbReference>
<comment type="similarity">
    <text evidence="1">Belongs to the short-chain dehydrogenases/reductases (SDR) family.</text>
</comment>
<dbReference type="OrthoDB" id="9803333at2"/>
<dbReference type="PROSITE" id="PS00061">
    <property type="entry name" value="ADH_SHORT"/>
    <property type="match status" value="1"/>
</dbReference>
<dbReference type="InterPro" id="IPR020904">
    <property type="entry name" value="Sc_DH/Rdtase_CS"/>
</dbReference>
<sequence>MRLKGKTAIVTGASRGIGRAMAYKMAMEGARVLVNYNKSRDEAIDLVHEIRNKGGYAIAFGADVRDRKMVREMVKVARVNLGKIDIVVNNAGVACYALFTDMTDDQWREVIDTHVTGTYNVLKEVLPYMVSEKAGCIINISSIWGISGAAMEVAYSAAKGAIIAMTKALAKELGPSGIRVNAIAPGIIKTDMLNDFSDDELKEICLNIPAKRLGNPDDVANLAVYLASDQARYITGQILTVDGGYL</sequence>
<dbReference type="NCBIfam" id="NF009466">
    <property type="entry name" value="PRK12826.1-2"/>
    <property type="match status" value="1"/>
</dbReference>
<evidence type="ECO:0000256" key="3">
    <source>
        <dbReference type="ARBA" id="ARBA00023221"/>
    </source>
</evidence>
<dbReference type="RefSeq" id="WP_073344464.1">
    <property type="nucleotide sequence ID" value="NZ_FQVH01000021.1"/>
</dbReference>
<dbReference type="InterPro" id="IPR036291">
    <property type="entry name" value="NAD(P)-bd_dom_sf"/>
</dbReference>
<feature type="domain" description="Ketoreductase" evidence="4">
    <location>
        <begin position="6"/>
        <end position="186"/>
    </location>
</feature>
<evidence type="ECO:0000256" key="1">
    <source>
        <dbReference type="ARBA" id="ARBA00006484"/>
    </source>
</evidence>
<dbReference type="GO" id="GO:0016491">
    <property type="term" value="F:oxidoreductase activity"/>
    <property type="evidence" value="ECO:0007669"/>
    <property type="project" value="UniProtKB-KW"/>
</dbReference>
<dbReference type="InterPro" id="IPR002347">
    <property type="entry name" value="SDR_fam"/>
</dbReference>
<dbReference type="NCBIfam" id="NF047420">
    <property type="entry name" value="EF_P_mod_YmfI"/>
    <property type="match status" value="1"/>
</dbReference>